<name>A0A2S5J198_9MICC</name>
<keyword evidence="2" id="KW-1185">Reference proteome</keyword>
<evidence type="ECO:0000313" key="1">
    <source>
        <dbReference type="EMBL" id="PPB50599.1"/>
    </source>
</evidence>
<protein>
    <recommendedName>
        <fullName evidence="3">Tetratricopeptide repeat protein</fullName>
    </recommendedName>
</protein>
<accession>A0A2S5J198</accession>
<dbReference type="InterPro" id="IPR011990">
    <property type="entry name" value="TPR-like_helical_dom_sf"/>
</dbReference>
<dbReference type="Gene3D" id="1.25.40.10">
    <property type="entry name" value="Tetratricopeptide repeat domain"/>
    <property type="match status" value="1"/>
</dbReference>
<evidence type="ECO:0000313" key="2">
    <source>
        <dbReference type="Proteomes" id="UP000239297"/>
    </source>
</evidence>
<gene>
    <name evidence="1" type="ORF">C4K88_01565</name>
</gene>
<dbReference type="SUPFAM" id="SSF48452">
    <property type="entry name" value="TPR-like"/>
    <property type="match status" value="1"/>
</dbReference>
<dbReference type="EMBL" id="PRKW01000001">
    <property type="protein sequence ID" value="PPB50599.1"/>
    <property type="molecule type" value="Genomic_DNA"/>
</dbReference>
<comment type="caution">
    <text evidence="1">The sequence shown here is derived from an EMBL/GenBank/DDBJ whole genome shotgun (WGS) entry which is preliminary data.</text>
</comment>
<evidence type="ECO:0008006" key="3">
    <source>
        <dbReference type="Google" id="ProtNLM"/>
    </source>
</evidence>
<organism evidence="1 2">
    <name type="scientific">Arthrobacter pityocampae</name>
    <dbReference type="NCBI Taxonomy" id="547334"/>
    <lineage>
        <taxon>Bacteria</taxon>
        <taxon>Bacillati</taxon>
        <taxon>Actinomycetota</taxon>
        <taxon>Actinomycetes</taxon>
        <taxon>Micrococcales</taxon>
        <taxon>Micrococcaceae</taxon>
        <taxon>Arthrobacter</taxon>
    </lineage>
</organism>
<proteinExistence type="predicted"/>
<reference evidence="1 2" key="1">
    <citation type="journal article" date="2014" name="Int. J. Syst. Evol. Microbiol.">
        <title>Arthrobacter pityocampae sp. nov., isolated from Thaumetopoea pityocampa (Lep., Thaumetopoeidae).</title>
        <authorList>
            <person name="Ince I.A."/>
            <person name="Demirbag Z."/>
            <person name="Kati H."/>
        </authorList>
    </citation>
    <scope>NUCLEOTIDE SEQUENCE [LARGE SCALE GENOMIC DNA]</scope>
    <source>
        <strain evidence="1 2">Tp2</strain>
    </source>
</reference>
<dbReference type="Proteomes" id="UP000239297">
    <property type="component" value="Unassembled WGS sequence"/>
</dbReference>
<dbReference type="AlphaFoldDB" id="A0A2S5J198"/>
<sequence>MAEIAVQDASSLPDEFGVEIDARNTLIAALADSDQLEVAWQECLIMAELLVSQPESTYAGQSYWAIGNVAFLLGRIDDGVRYHDLAARTLSPTNDLDLWARFNRASASLRLTAGVIEPQTLECIERAELASSIVGRSERDSVELSLTRAQWLVLTGQFVAATRPLTDIIEKKHLLATHMAAQAYFLLGEALSTQGMEQEAIENFKASEDLFLQSGAEDRASNARALIASIGG</sequence>